<gene>
    <name evidence="2" type="ORF">FB567DRAFT_466528</name>
</gene>
<reference evidence="2" key="1">
    <citation type="journal article" date="2021" name="Nat. Commun.">
        <title>Genetic determinants of endophytism in the Arabidopsis root mycobiome.</title>
        <authorList>
            <person name="Mesny F."/>
            <person name="Miyauchi S."/>
            <person name="Thiergart T."/>
            <person name="Pickel B."/>
            <person name="Atanasova L."/>
            <person name="Karlsson M."/>
            <person name="Huettel B."/>
            <person name="Barry K.W."/>
            <person name="Haridas S."/>
            <person name="Chen C."/>
            <person name="Bauer D."/>
            <person name="Andreopoulos W."/>
            <person name="Pangilinan J."/>
            <person name="LaButti K."/>
            <person name="Riley R."/>
            <person name="Lipzen A."/>
            <person name="Clum A."/>
            <person name="Drula E."/>
            <person name="Henrissat B."/>
            <person name="Kohler A."/>
            <person name="Grigoriev I.V."/>
            <person name="Martin F.M."/>
            <person name="Hacquard S."/>
        </authorList>
    </citation>
    <scope>NUCLEOTIDE SEQUENCE</scope>
    <source>
        <strain evidence="2">MPI-SDFR-AT-0120</strain>
    </source>
</reference>
<sequence length="976" mass="108749">MAISKLQAQLAAATNEVTVAAANLIFNFTLVKYEAPKEYQGLGKVLSAKRKDNTEHGSSHITARQLGALFEGVCPTTPNLLEAYGTRASEIAKASKRNSEPCIKTFFSEYTGIDGTSIWAAATSSNSALHVHLLACMLARLWTAPEAVSIWAELISERRIEIAHKVEEDGVKFSLAAAAGQEIARSQLATWDASARAWLLTADAVHCRQQKQLELILKNIDLPINGDSKVLSSVVSAWSSALETMEKVVLGMPQEIWTGATLLGLSAWHLYPDMSVFGRKIVSIKMSDSLIPRGGMLSLGHSGKPHDTGDENGVYWSLSLAHLRHYGRPIHAERAMSCSSRISFSELSLVAFAALLEEWHFNETQCALAATAVVCMAECVGDYLRTTRQGERTDLRLFQMLKEGASTIVHRSADDEDLNRKLIQLGRREARTFFGETKRTVILSYTTRFFGFLDSTFFVQSLKDCDARILFLRRKAIQLSASSPHEDSFVIRYKHDIFKNVTDVLDTTPGDAESIGDQDNTLCQELASDVTSKNTRASKRRKQGGSTGRKENKKVCKETKASSKAGLNVSDIPAQTNCQDEFPQSVNDSSSYSFATAHLFSSAKELHRRWLPRCLRNALLPQDESVTLDAQEQFKSWDDCVQVASNDLWGAEISFTYVLGDTSNASLYVRTTPGSQFLYDQTVTLEDFQWCMERRLFSPSAFLQCLTCNKSLSKDGDRLRKTVTLLASAALVYDDLTDVTIDVGILSRPLIESQWARYFEDGIVTDLRENKSPGILSLVAYFETGIYDVDPDKLKEAFALSYTNSLFVFSSMIQDPYESRRQKLSMRRILGNIGRPGITFLLPPQEPMVRELDPSSWMVDSYRSFDGRPARSFETTSVHLSFTDYHVQMYDGSRGSHDNQVSFLESVISVRDKGEWVADIDPLPLLKHDGIKSPSPEKGPYYSAGVFRVLEPQRDCQHLRIASRAIVLLLLIVGTK</sequence>
<evidence type="ECO:0000313" key="2">
    <source>
        <dbReference type="EMBL" id="KAH7089469.1"/>
    </source>
</evidence>
<protein>
    <submittedName>
        <fullName evidence="2">Uncharacterized protein</fullName>
    </submittedName>
</protein>
<comment type="caution">
    <text evidence="2">The sequence shown here is derived from an EMBL/GenBank/DDBJ whole genome shotgun (WGS) entry which is preliminary data.</text>
</comment>
<dbReference type="AlphaFoldDB" id="A0A8K0RB17"/>
<keyword evidence="3" id="KW-1185">Reference proteome</keyword>
<dbReference type="OrthoDB" id="5354164at2759"/>
<accession>A0A8K0RB17</accession>
<dbReference type="Proteomes" id="UP000813461">
    <property type="component" value="Unassembled WGS sequence"/>
</dbReference>
<proteinExistence type="predicted"/>
<feature type="compositionally biased region" description="Basic and acidic residues" evidence="1">
    <location>
        <begin position="548"/>
        <end position="559"/>
    </location>
</feature>
<evidence type="ECO:0000256" key="1">
    <source>
        <dbReference type="SAM" id="MobiDB-lite"/>
    </source>
</evidence>
<evidence type="ECO:0000313" key="3">
    <source>
        <dbReference type="Proteomes" id="UP000813461"/>
    </source>
</evidence>
<name>A0A8K0RB17_9PLEO</name>
<dbReference type="EMBL" id="JAGMVJ010000006">
    <property type="protein sequence ID" value="KAH7089469.1"/>
    <property type="molecule type" value="Genomic_DNA"/>
</dbReference>
<organism evidence="2 3">
    <name type="scientific">Paraphoma chrysanthemicola</name>
    <dbReference type="NCBI Taxonomy" id="798071"/>
    <lineage>
        <taxon>Eukaryota</taxon>
        <taxon>Fungi</taxon>
        <taxon>Dikarya</taxon>
        <taxon>Ascomycota</taxon>
        <taxon>Pezizomycotina</taxon>
        <taxon>Dothideomycetes</taxon>
        <taxon>Pleosporomycetidae</taxon>
        <taxon>Pleosporales</taxon>
        <taxon>Pleosporineae</taxon>
        <taxon>Phaeosphaeriaceae</taxon>
        <taxon>Paraphoma</taxon>
    </lineage>
</organism>
<feature type="region of interest" description="Disordered" evidence="1">
    <location>
        <begin position="530"/>
        <end position="559"/>
    </location>
</feature>